<evidence type="ECO:0000313" key="2">
    <source>
        <dbReference type="Proteomes" id="UP000092389"/>
    </source>
</evidence>
<dbReference type="EMBL" id="LZJU01000116">
    <property type="protein sequence ID" value="OBH73132.1"/>
    <property type="molecule type" value="Genomic_DNA"/>
</dbReference>
<accession>A0A1A2TAR9</accession>
<protein>
    <recommendedName>
        <fullName evidence="3">Fis family transcriptional regulator</fullName>
    </recommendedName>
</protein>
<name>A0A1A2TAR9_MYCNT</name>
<reference evidence="1 2" key="1">
    <citation type="submission" date="2016-06" db="EMBL/GenBank/DDBJ databases">
        <authorList>
            <person name="Kjaerup R.B."/>
            <person name="Dalgaard T.S."/>
            <person name="Juul-Madsen H.R."/>
        </authorList>
    </citation>
    <scope>NUCLEOTIDE SEQUENCE [LARGE SCALE GENOMIC DNA]</scope>
    <source>
        <strain evidence="1 2">E152</strain>
    </source>
</reference>
<gene>
    <name evidence="1" type="ORF">A5683_25265</name>
</gene>
<sequence length="398" mass="41367">MLSATADSAGVAALNTTVAALTERAESATTGLVETAQRASTSAIEASAKVSEVVQAALKRFQTESAQTLDAPVKAVAERLDRLLAADGSPIAASIKEVVSGAMAEAREGWHRSLTDTLTTVSRSLDATDPGTPFGQLNQQLKDDRQRQNADLYARIDRLMELVVEVRNAANTTAAVAAVRKASPAKGKPYEEAVGAVVEGIACGIGASYTETSDVVGEIRGCKKGDGVIEVAAADSATPAARVVLEFTTSGATRNWPNYLADAERNRGAQASLGIVPTRDLVPGKEMIAILGPGRAVIAYDVEDDPGMVRATIQLLVVQAQRRVAEARGGDLGVADRKIAEAHQQLVTMQDILKSALTVRAGASKVVTGLEALHVTLSQLLGQAQAAIRASVPAAGDQ</sequence>
<evidence type="ECO:0000313" key="1">
    <source>
        <dbReference type="EMBL" id="OBH73132.1"/>
    </source>
</evidence>
<comment type="caution">
    <text evidence="1">The sequence shown here is derived from an EMBL/GenBank/DDBJ whole genome shotgun (WGS) entry which is preliminary data.</text>
</comment>
<proteinExistence type="predicted"/>
<dbReference type="AlphaFoldDB" id="A0A1A2TAR9"/>
<organism evidence="1 2">
    <name type="scientific">Mycobacterium mantenii</name>
    <dbReference type="NCBI Taxonomy" id="560555"/>
    <lineage>
        <taxon>Bacteria</taxon>
        <taxon>Bacillati</taxon>
        <taxon>Actinomycetota</taxon>
        <taxon>Actinomycetes</taxon>
        <taxon>Mycobacteriales</taxon>
        <taxon>Mycobacteriaceae</taxon>
        <taxon>Mycobacterium</taxon>
        <taxon>Mycobacterium avium complex (MAC)</taxon>
    </lineage>
</organism>
<evidence type="ECO:0008006" key="3">
    <source>
        <dbReference type="Google" id="ProtNLM"/>
    </source>
</evidence>
<dbReference type="Proteomes" id="UP000092389">
    <property type="component" value="Unassembled WGS sequence"/>
</dbReference>